<comment type="caution">
    <text evidence="2">The sequence shown here is derived from an EMBL/GenBank/DDBJ whole genome shotgun (WGS) entry which is preliminary data.</text>
</comment>
<feature type="compositionally biased region" description="Pro residues" evidence="1">
    <location>
        <begin position="64"/>
        <end position="76"/>
    </location>
</feature>
<organism evidence="2 3">
    <name type="scientific">Brachybacterium endophyticum</name>
    <dbReference type="NCBI Taxonomy" id="2182385"/>
    <lineage>
        <taxon>Bacteria</taxon>
        <taxon>Bacillati</taxon>
        <taxon>Actinomycetota</taxon>
        <taxon>Actinomycetes</taxon>
        <taxon>Micrococcales</taxon>
        <taxon>Dermabacteraceae</taxon>
        <taxon>Brachybacterium</taxon>
    </lineage>
</organism>
<evidence type="ECO:0000313" key="2">
    <source>
        <dbReference type="EMBL" id="PWH06065.1"/>
    </source>
</evidence>
<dbReference type="EMBL" id="QFKX01000003">
    <property type="protein sequence ID" value="PWH06065.1"/>
    <property type="molecule type" value="Genomic_DNA"/>
</dbReference>
<keyword evidence="3" id="KW-1185">Reference proteome</keyword>
<reference evidence="2 3" key="1">
    <citation type="submission" date="2018-05" db="EMBL/GenBank/DDBJ databases">
        <title>Brachybacterium sp. M1HQ-2T, whole genome shotgun sequence.</title>
        <authorList>
            <person name="Tuo L."/>
        </authorList>
    </citation>
    <scope>NUCLEOTIDE SEQUENCE [LARGE SCALE GENOMIC DNA]</scope>
    <source>
        <strain evidence="2 3">M1HQ-2</strain>
    </source>
</reference>
<accession>A0A2U2RJT9</accession>
<protein>
    <submittedName>
        <fullName evidence="2">Uncharacterized protein</fullName>
    </submittedName>
</protein>
<evidence type="ECO:0000256" key="1">
    <source>
        <dbReference type="SAM" id="MobiDB-lite"/>
    </source>
</evidence>
<name>A0A2U2RJT9_9MICO</name>
<gene>
    <name evidence="2" type="ORF">DEO23_09630</name>
</gene>
<sequence length="76" mass="8035">MRGLRWLPLRSQPSIGVEPSPGAIGRLPVPPRPHSEPSADFSPSRTPPAPPTHRPHSPTVPTCPTGPSPTPLTPAR</sequence>
<feature type="region of interest" description="Disordered" evidence="1">
    <location>
        <begin position="1"/>
        <end position="76"/>
    </location>
</feature>
<evidence type="ECO:0000313" key="3">
    <source>
        <dbReference type="Proteomes" id="UP000245590"/>
    </source>
</evidence>
<proteinExistence type="predicted"/>
<dbReference type="AlphaFoldDB" id="A0A2U2RJT9"/>
<dbReference type="Proteomes" id="UP000245590">
    <property type="component" value="Unassembled WGS sequence"/>
</dbReference>